<name>A0A7X3S9C5_9HYPH</name>
<dbReference type="GO" id="GO:0005886">
    <property type="term" value="C:plasma membrane"/>
    <property type="evidence" value="ECO:0007669"/>
    <property type="project" value="UniProtKB-SubCell"/>
</dbReference>
<comment type="caution">
    <text evidence="7">The sequence shown here is derived from an EMBL/GenBank/DDBJ whole genome shotgun (WGS) entry which is preliminary data.</text>
</comment>
<feature type="transmembrane region" description="Helical" evidence="6">
    <location>
        <begin position="122"/>
        <end position="149"/>
    </location>
</feature>
<dbReference type="RefSeq" id="WP_160776865.1">
    <property type="nucleotide sequence ID" value="NZ_WUMV01000008.1"/>
</dbReference>
<evidence type="ECO:0000256" key="4">
    <source>
        <dbReference type="ARBA" id="ARBA00022989"/>
    </source>
</evidence>
<feature type="transmembrane region" description="Helical" evidence="6">
    <location>
        <begin position="89"/>
        <end position="116"/>
    </location>
</feature>
<feature type="transmembrane region" description="Helical" evidence="6">
    <location>
        <begin position="366"/>
        <end position="384"/>
    </location>
</feature>
<feature type="transmembrane region" description="Helical" evidence="6">
    <location>
        <begin position="47"/>
        <end position="69"/>
    </location>
</feature>
<dbReference type="Proteomes" id="UP000433101">
    <property type="component" value="Unassembled WGS sequence"/>
</dbReference>
<evidence type="ECO:0000313" key="8">
    <source>
        <dbReference type="Proteomes" id="UP000433101"/>
    </source>
</evidence>
<feature type="transmembrane region" description="Helical" evidence="6">
    <location>
        <begin position="299"/>
        <end position="318"/>
    </location>
</feature>
<feature type="transmembrane region" description="Helical" evidence="6">
    <location>
        <begin position="187"/>
        <end position="210"/>
    </location>
</feature>
<feature type="transmembrane region" description="Helical" evidence="6">
    <location>
        <begin position="390"/>
        <end position="412"/>
    </location>
</feature>
<gene>
    <name evidence="7" type="ORF">GR183_16990</name>
</gene>
<keyword evidence="4 6" id="KW-1133">Transmembrane helix</keyword>
<dbReference type="InterPro" id="IPR050833">
    <property type="entry name" value="Poly_Biosynth_Transport"/>
</dbReference>
<evidence type="ECO:0000256" key="6">
    <source>
        <dbReference type="SAM" id="Phobius"/>
    </source>
</evidence>
<feature type="transmembrane region" description="Helical" evidence="6">
    <location>
        <begin position="21"/>
        <end position="41"/>
    </location>
</feature>
<reference evidence="7 8" key="1">
    <citation type="submission" date="2019-12" db="EMBL/GenBank/DDBJ databases">
        <authorList>
            <person name="Li M."/>
        </authorList>
    </citation>
    <scope>NUCLEOTIDE SEQUENCE [LARGE SCALE GENOMIC DNA]</scope>
    <source>
        <strain evidence="7 8">GBMRC 2046</strain>
    </source>
</reference>
<feature type="transmembrane region" description="Helical" evidence="6">
    <location>
        <begin position="338"/>
        <end position="359"/>
    </location>
</feature>
<keyword evidence="3 6" id="KW-0812">Transmembrane</keyword>
<proteinExistence type="predicted"/>
<dbReference type="InterPro" id="IPR002797">
    <property type="entry name" value="Polysacc_synth"/>
</dbReference>
<dbReference type="PANTHER" id="PTHR30250">
    <property type="entry name" value="PST FAMILY PREDICTED COLANIC ACID TRANSPORTER"/>
    <property type="match status" value="1"/>
</dbReference>
<evidence type="ECO:0000256" key="5">
    <source>
        <dbReference type="ARBA" id="ARBA00023136"/>
    </source>
</evidence>
<keyword evidence="8" id="KW-1185">Reference proteome</keyword>
<feature type="transmembrane region" description="Helical" evidence="6">
    <location>
        <begin position="156"/>
        <end position="175"/>
    </location>
</feature>
<evidence type="ECO:0000256" key="1">
    <source>
        <dbReference type="ARBA" id="ARBA00004651"/>
    </source>
</evidence>
<evidence type="ECO:0000313" key="7">
    <source>
        <dbReference type="EMBL" id="MXN66615.1"/>
    </source>
</evidence>
<protein>
    <submittedName>
        <fullName evidence="7">Oligosaccharide flippase family protein</fullName>
    </submittedName>
</protein>
<accession>A0A7X3S9C5</accession>
<organism evidence="7 8">
    <name type="scientific">Stappia sediminis</name>
    <dbReference type="NCBI Taxonomy" id="2692190"/>
    <lineage>
        <taxon>Bacteria</taxon>
        <taxon>Pseudomonadati</taxon>
        <taxon>Pseudomonadota</taxon>
        <taxon>Alphaproteobacteria</taxon>
        <taxon>Hyphomicrobiales</taxon>
        <taxon>Stappiaceae</taxon>
        <taxon>Stappia</taxon>
    </lineage>
</organism>
<keyword evidence="5 6" id="KW-0472">Membrane</keyword>
<evidence type="ECO:0000256" key="3">
    <source>
        <dbReference type="ARBA" id="ARBA00022692"/>
    </source>
</evidence>
<dbReference type="EMBL" id="WUMV01000008">
    <property type="protein sequence ID" value="MXN66615.1"/>
    <property type="molecule type" value="Genomic_DNA"/>
</dbReference>
<dbReference type="PANTHER" id="PTHR30250:SF11">
    <property type="entry name" value="O-ANTIGEN TRANSPORTER-RELATED"/>
    <property type="match status" value="1"/>
</dbReference>
<keyword evidence="2" id="KW-1003">Cell membrane</keyword>
<dbReference type="AlphaFoldDB" id="A0A7X3S9C5"/>
<sequence length="422" mass="44899">MRRLQGHIAQLRSSPLARNTITYTFNFGLQLVIQFGYFLMVSRYLGASGYGLFVTLSSVSIIGVLIIGLGCDHLMIQRVAVEPKAFSRYFGHAVVMIASTLPVVGLAVIVVGHYLIGDELAWAPLMAIAVAHIVFGRINGVCANAFMAFDKAKLQLFCNVFIAAARAAFLGLAIVVLDKLTLEAWAWWYLAASALSAAISLMLVLTICGLPRLNVVWGDLKLGFQYCLEFLAIGSVGDLDKPTVAQALGPEAAGQYAAGFKIVDAASAPVRALLYATYTRHFRNAASSDADSVGFGIKLLPFSLAISISVAIVLFIGADFVPLLIGDDFAGTPEIIKLLALYPLLMGLSGIGADILRAVGRQTLRIALLVITSILMIPAIWLGAELGGLFGAGVARLLLQVALVGATWAFLVRTSGVRQPAE</sequence>
<dbReference type="Pfam" id="PF01943">
    <property type="entry name" value="Polysacc_synt"/>
    <property type="match status" value="1"/>
</dbReference>
<comment type="subcellular location">
    <subcellularLocation>
        <location evidence="1">Cell membrane</location>
        <topology evidence="1">Multi-pass membrane protein</topology>
    </subcellularLocation>
</comment>
<evidence type="ECO:0000256" key="2">
    <source>
        <dbReference type="ARBA" id="ARBA00022475"/>
    </source>
</evidence>